<accession>A0A171DH33</accession>
<evidence type="ECO:0000259" key="2">
    <source>
        <dbReference type="Pfam" id="PF00149"/>
    </source>
</evidence>
<dbReference type="Proteomes" id="UP000182631">
    <property type="component" value="Unassembled WGS sequence"/>
</dbReference>
<keyword evidence="1" id="KW-0175">Coiled coil</keyword>
<dbReference type="GO" id="GO:0016787">
    <property type="term" value="F:hydrolase activity"/>
    <property type="evidence" value="ECO:0007669"/>
    <property type="project" value="InterPro"/>
</dbReference>
<dbReference type="InterPro" id="IPR004843">
    <property type="entry name" value="Calcineurin-like_PHP"/>
</dbReference>
<dbReference type="InterPro" id="IPR050535">
    <property type="entry name" value="DNA_Repair-Maintenance_Comp"/>
</dbReference>
<sequence length="641" mass="70883">MDAVLVAGDAFDANAVARRTLMRMLDGLKEFSGDWVFIPGNHDPALAHSVWTRLQERKPPANVHLALQPEQPLPLAGGRAVVLPAVLQCKHEIGDLTAWFDHGETPEGAIRIGLAHGSVPGYSHKSRNPSEPIDNPVSAKRADDARLDYLALGHLHGTLKINDRTWYAGTPETDRFSSSDPGNVLVVTPKTRQIAAAVLELQDLLRFSRPGSGAAKEKHRGLAALLWVEQGCTFEPLNMNQDSQAVLREAIEGEVGQVLGGERDRQLLKQVEEHWKRYFTPTGLEKRDGLISGRQRVEELKEALGNLRDELQTYGDKVNRLGELKEKLARDRRDDVLAKAKEEFDDSNAAIGQLEAVEGRLKTAKAQMDQAKSAKELAEVTRERRKDLANEVEAFDQQARKAEGTLKDLEPDYGDAEHRLTKAEEQLIACKELQGRANEAWDGARQALERARLADELQKLDRQFQQAKSLSKKIERKQQEVTSNPVDEDYFHQLQNLHEEQIRLESALEAAAATLVFSLEGGQSVLRDGSLIDAGQPVHVTRTSTFHLHGFGTLDVTPGKPDLAEARDKKLAAVKSKLGEMLCRLEVVDLASAEAAFLAKRRLEDQVKNLQGQLTEVAPQGLAVLETQRAHLGELAGSDRG</sequence>
<feature type="non-terminal residue" evidence="3">
    <location>
        <position position="641"/>
    </location>
</feature>
<protein>
    <submittedName>
        <fullName evidence="3">DNA double-strand break repair protein Mre11</fullName>
    </submittedName>
</protein>
<dbReference type="PANTHER" id="PTHR30337:SF7">
    <property type="entry name" value="PHOSPHOESTERASE"/>
    <property type="match status" value="1"/>
</dbReference>
<proteinExistence type="predicted"/>
<dbReference type="SUPFAM" id="SSF56300">
    <property type="entry name" value="Metallo-dependent phosphatases"/>
    <property type="match status" value="1"/>
</dbReference>
<dbReference type="PANTHER" id="PTHR30337">
    <property type="entry name" value="COMPONENT OF ATP-DEPENDENT DSDNA EXONUCLEASE"/>
    <property type="match status" value="1"/>
</dbReference>
<feature type="domain" description="Calcineurin-like phosphoesterase" evidence="2">
    <location>
        <begin position="2"/>
        <end position="156"/>
    </location>
</feature>
<dbReference type="RefSeq" id="WP_180365306.1">
    <property type="nucleotide sequence ID" value="NZ_FITM01000122.1"/>
</dbReference>
<dbReference type="AlphaFoldDB" id="A0A171DH33"/>
<name>A0A171DH33_9SYNE</name>
<evidence type="ECO:0000256" key="1">
    <source>
        <dbReference type="SAM" id="Coils"/>
    </source>
</evidence>
<dbReference type="Pfam" id="PF00149">
    <property type="entry name" value="Metallophos"/>
    <property type="match status" value="1"/>
</dbReference>
<reference evidence="4" key="1">
    <citation type="submission" date="2016-02" db="EMBL/GenBank/DDBJ databases">
        <authorList>
            <person name="liu f."/>
        </authorList>
    </citation>
    <scope>NUCLEOTIDE SEQUENCE [LARGE SCALE GENOMIC DNA]</scope>
</reference>
<organism evidence="3 4">
    <name type="scientific">Candidatus Synechococcus spongiarum</name>
    <dbReference type="NCBI Taxonomy" id="431041"/>
    <lineage>
        <taxon>Bacteria</taxon>
        <taxon>Bacillati</taxon>
        <taxon>Cyanobacteriota</taxon>
        <taxon>Cyanophyceae</taxon>
        <taxon>Synechococcales</taxon>
        <taxon>Synechococcaceae</taxon>
        <taxon>Synechococcus</taxon>
    </lineage>
</organism>
<dbReference type="InterPro" id="IPR029052">
    <property type="entry name" value="Metallo-depent_PP-like"/>
</dbReference>
<feature type="coiled-coil region" evidence="1">
    <location>
        <begin position="450"/>
        <end position="514"/>
    </location>
</feature>
<evidence type="ECO:0000313" key="4">
    <source>
        <dbReference type="Proteomes" id="UP000182631"/>
    </source>
</evidence>
<feature type="coiled-coil region" evidence="1">
    <location>
        <begin position="290"/>
        <end position="405"/>
    </location>
</feature>
<gene>
    <name evidence="3" type="ORF">FLM9_1120</name>
</gene>
<keyword evidence="4" id="KW-1185">Reference proteome</keyword>
<dbReference type="Gene3D" id="3.60.21.10">
    <property type="match status" value="1"/>
</dbReference>
<dbReference type="EMBL" id="FITM01000122">
    <property type="protein sequence ID" value="SAY39073.1"/>
    <property type="molecule type" value="Genomic_DNA"/>
</dbReference>
<evidence type="ECO:0000313" key="3">
    <source>
        <dbReference type="EMBL" id="SAY39073.1"/>
    </source>
</evidence>